<organism evidence="1 2">
    <name type="scientific">Flavobacterium keumense</name>
    <dbReference type="NCBI Taxonomy" id="1306518"/>
    <lineage>
        <taxon>Bacteria</taxon>
        <taxon>Pseudomonadati</taxon>
        <taxon>Bacteroidota</taxon>
        <taxon>Flavobacteriia</taxon>
        <taxon>Flavobacteriales</taxon>
        <taxon>Flavobacteriaceae</taxon>
        <taxon>Flavobacterium</taxon>
    </lineage>
</organism>
<dbReference type="RefSeq" id="WP_264533521.1">
    <property type="nucleotide sequence ID" value="NZ_CP092332.1"/>
</dbReference>
<protein>
    <recommendedName>
        <fullName evidence="3">Phage protein</fullName>
    </recommendedName>
</protein>
<gene>
    <name evidence="1" type="ORF">MG292_06520</name>
</gene>
<accession>A0ABY8N4G7</accession>
<reference evidence="1 2" key="2">
    <citation type="submission" date="2023-06" db="EMBL/GenBank/DDBJ databases">
        <title>Complete Genome Sequence of Flavobacterium keumense K3R-10.</title>
        <authorList>
            <person name="Jeong H."/>
            <person name="Jhang S.Y."/>
            <person name="Kim J.N."/>
        </authorList>
    </citation>
    <scope>NUCLEOTIDE SEQUENCE [LARGE SCALE GENOMIC DNA]</scope>
    <source>
        <strain evidence="1 2">K3R-10</strain>
    </source>
</reference>
<evidence type="ECO:0000313" key="2">
    <source>
        <dbReference type="Proteomes" id="UP001232117"/>
    </source>
</evidence>
<sequence length="107" mass="11916">MEKFKGTPGPWRVDVNIGHQEIETINIIQINGGITPAKITRFSPYEIPREVRHANAQLIAAAPELLEALILVLDTWGEDYKDKNNPEGGGSPLWEKINSVIKKATEL</sequence>
<keyword evidence="2" id="KW-1185">Reference proteome</keyword>
<evidence type="ECO:0000313" key="1">
    <source>
        <dbReference type="EMBL" id="WGK93751.1"/>
    </source>
</evidence>
<name>A0ABY8N4G7_9FLAO</name>
<dbReference type="EMBL" id="CP092332">
    <property type="protein sequence ID" value="WGK93751.1"/>
    <property type="molecule type" value="Genomic_DNA"/>
</dbReference>
<evidence type="ECO:0008006" key="3">
    <source>
        <dbReference type="Google" id="ProtNLM"/>
    </source>
</evidence>
<dbReference type="Proteomes" id="UP001232117">
    <property type="component" value="Chromosome"/>
</dbReference>
<reference evidence="1 2" key="1">
    <citation type="submission" date="2022-02" db="EMBL/GenBank/DDBJ databases">
        <authorList>
            <person name="Cha I.-T."/>
            <person name="Lee K.-E."/>
            <person name="Park S.-J."/>
        </authorList>
    </citation>
    <scope>NUCLEOTIDE SEQUENCE [LARGE SCALE GENOMIC DNA]</scope>
    <source>
        <strain evidence="1 2">K3R-10</strain>
    </source>
</reference>
<proteinExistence type="predicted"/>